<evidence type="ECO:0000259" key="1">
    <source>
        <dbReference type="Pfam" id="PF23155"/>
    </source>
</evidence>
<organism evidence="2 3">
    <name type="scientific">Gymnopus androsaceus JB14</name>
    <dbReference type="NCBI Taxonomy" id="1447944"/>
    <lineage>
        <taxon>Eukaryota</taxon>
        <taxon>Fungi</taxon>
        <taxon>Dikarya</taxon>
        <taxon>Basidiomycota</taxon>
        <taxon>Agaricomycotina</taxon>
        <taxon>Agaricomycetes</taxon>
        <taxon>Agaricomycetidae</taxon>
        <taxon>Agaricales</taxon>
        <taxon>Marasmiineae</taxon>
        <taxon>Omphalotaceae</taxon>
        <taxon>Gymnopus</taxon>
    </lineage>
</organism>
<dbReference type="Pfam" id="PF23155">
    <property type="entry name" value="DUF7053"/>
    <property type="match status" value="1"/>
</dbReference>
<feature type="domain" description="DUF7053" evidence="1">
    <location>
        <begin position="34"/>
        <end position="170"/>
    </location>
</feature>
<dbReference type="EMBL" id="ML769384">
    <property type="protein sequence ID" value="KAE9411057.1"/>
    <property type="molecule type" value="Genomic_DNA"/>
</dbReference>
<reference evidence="2" key="1">
    <citation type="journal article" date="2019" name="Environ. Microbiol.">
        <title>Fungal ecological strategies reflected in gene transcription - a case study of two litter decomposers.</title>
        <authorList>
            <person name="Barbi F."/>
            <person name="Kohler A."/>
            <person name="Barry K."/>
            <person name="Baskaran P."/>
            <person name="Daum C."/>
            <person name="Fauchery L."/>
            <person name="Ihrmark K."/>
            <person name="Kuo A."/>
            <person name="LaButti K."/>
            <person name="Lipzen A."/>
            <person name="Morin E."/>
            <person name="Grigoriev I.V."/>
            <person name="Henrissat B."/>
            <person name="Lindahl B."/>
            <person name="Martin F."/>
        </authorList>
    </citation>
    <scope>NUCLEOTIDE SEQUENCE</scope>
    <source>
        <strain evidence="2">JB14</strain>
    </source>
</reference>
<dbReference type="OrthoDB" id="2994708at2759"/>
<feature type="non-terminal residue" evidence="2">
    <location>
        <position position="172"/>
    </location>
</feature>
<gene>
    <name evidence="2" type="ORF">BT96DRAFT_912406</name>
</gene>
<dbReference type="Proteomes" id="UP000799118">
    <property type="component" value="Unassembled WGS sequence"/>
</dbReference>
<proteinExistence type="predicted"/>
<sequence>MSLLNKVQRQASDNNDDETMTNGWPFFLTYDKTYTKVIPDISEDDVLQVLHDPPALTGLSPLVTKCVALDPSQPTLYTVHEDINVFNVFKAEIVCSVKFTRTSDGTDTQVKAGAWTTLAGKWRVKRNDAGEIEISETLRIRCIFLFMPFILSTTDGAHYALLERLAEKVRKL</sequence>
<keyword evidence="3" id="KW-1185">Reference proteome</keyword>
<protein>
    <recommendedName>
        <fullName evidence="1">DUF7053 domain-containing protein</fullName>
    </recommendedName>
</protein>
<dbReference type="AlphaFoldDB" id="A0A6A4ISB7"/>
<evidence type="ECO:0000313" key="3">
    <source>
        <dbReference type="Proteomes" id="UP000799118"/>
    </source>
</evidence>
<dbReference type="InterPro" id="IPR055481">
    <property type="entry name" value="DUF7053"/>
</dbReference>
<accession>A0A6A4ISB7</accession>
<evidence type="ECO:0000313" key="2">
    <source>
        <dbReference type="EMBL" id="KAE9411057.1"/>
    </source>
</evidence>
<name>A0A6A4ISB7_9AGAR</name>